<gene>
    <name evidence="1" type="ORF">AW08_03747</name>
</gene>
<dbReference type="Proteomes" id="UP000020218">
    <property type="component" value="Unassembled WGS sequence"/>
</dbReference>
<accession>A0A011PDA1</accession>
<protein>
    <submittedName>
        <fullName evidence="1">Uncharacterized protein</fullName>
    </submittedName>
</protein>
<dbReference type="EMBL" id="JFAX01000038">
    <property type="protein sequence ID" value="EXI64314.1"/>
    <property type="molecule type" value="Genomic_DNA"/>
</dbReference>
<name>A0A011PDA1_9PROT</name>
<dbReference type="AlphaFoldDB" id="A0A011PDA1"/>
<keyword evidence="2" id="KW-1185">Reference proteome</keyword>
<proteinExistence type="predicted"/>
<organism evidence="1 2">
    <name type="scientific">Candidatus Accumulibacter adjunctus</name>
    <dbReference type="NCBI Taxonomy" id="1454001"/>
    <lineage>
        <taxon>Bacteria</taxon>
        <taxon>Pseudomonadati</taxon>
        <taxon>Pseudomonadota</taxon>
        <taxon>Betaproteobacteria</taxon>
        <taxon>Candidatus Accumulibacter</taxon>
    </lineage>
</organism>
<evidence type="ECO:0000313" key="1">
    <source>
        <dbReference type="EMBL" id="EXI64314.1"/>
    </source>
</evidence>
<reference evidence="1" key="1">
    <citation type="submission" date="2014-02" db="EMBL/GenBank/DDBJ databases">
        <title>Expanding our view of genomic diversity in Candidatus Accumulibacter clades.</title>
        <authorList>
            <person name="Skennerton C.T."/>
            <person name="Barr J.J."/>
            <person name="Slater F.R."/>
            <person name="Bond P.L."/>
            <person name="Tyson G.W."/>
        </authorList>
    </citation>
    <scope>NUCLEOTIDE SEQUENCE [LARGE SCALE GENOMIC DNA]</scope>
</reference>
<comment type="caution">
    <text evidence="1">The sequence shown here is derived from an EMBL/GenBank/DDBJ whole genome shotgun (WGS) entry which is preliminary data.</text>
</comment>
<sequence length="54" mass="5702">MYAGSCFLRTRAAVGAENMTLTLYFSTICHQMPGSGRSGVPSYMIVAMPAISGP</sequence>
<evidence type="ECO:0000313" key="2">
    <source>
        <dbReference type="Proteomes" id="UP000020218"/>
    </source>
</evidence>